<feature type="domain" description="Pyrroline-5-carboxylate reductase catalytic N-terminal" evidence="2">
    <location>
        <begin position="2"/>
        <end position="92"/>
    </location>
</feature>
<comment type="caution">
    <text evidence="3">The sequence shown here is derived from an EMBL/GenBank/DDBJ whole genome shotgun (WGS) entry which is preliminary data.</text>
</comment>
<dbReference type="SUPFAM" id="SSF51735">
    <property type="entry name" value="NAD(P)-binding Rossmann-fold domains"/>
    <property type="match status" value="1"/>
</dbReference>
<reference evidence="3 4" key="1">
    <citation type="journal article" date="2019" name="Int. J. Syst. Evol. Microbiol.">
        <title>The Global Catalogue of Microorganisms (GCM) 10K type strain sequencing project: providing services to taxonomists for standard genome sequencing and annotation.</title>
        <authorList>
            <consortium name="The Broad Institute Genomics Platform"/>
            <consortium name="The Broad Institute Genome Sequencing Center for Infectious Disease"/>
            <person name="Wu L."/>
            <person name="Ma J."/>
        </authorList>
    </citation>
    <scope>NUCLEOTIDE SEQUENCE [LARGE SCALE GENOMIC DNA]</scope>
    <source>
        <strain evidence="3 4">JCM 4395</strain>
    </source>
</reference>
<dbReference type="InterPro" id="IPR036291">
    <property type="entry name" value="NAD(P)-bd_dom_sf"/>
</dbReference>
<sequence>MRIGILGSGEIGGTLARLLTAAGHEIAVANRRGPESLAALVAELGGRARAVGAEEAIAFGDPLVVVAIPFGAYESLPADALAGKVVVDTTNYTPGRDGTFPDLESDRTTSSELIAAHLPGARVVKAVNTLNYKYLLDLARPGAPREERTALFVAGDDPEANRLVTELLDELGFAPLPTGSLAGGGRRQQPGTPVFNRPLDARLAQERWST</sequence>
<dbReference type="RefSeq" id="WP_344404290.1">
    <property type="nucleotide sequence ID" value="NZ_BAAASG010000015.1"/>
</dbReference>
<proteinExistence type="predicted"/>
<accession>A0ABN3MV07</accession>
<name>A0ABN3MV07_STRLO</name>
<evidence type="ECO:0000313" key="3">
    <source>
        <dbReference type="EMBL" id="GAA2509343.1"/>
    </source>
</evidence>
<dbReference type="InterPro" id="IPR028939">
    <property type="entry name" value="P5C_Rdtase_cat_N"/>
</dbReference>
<evidence type="ECO:0000259" key="2">
    <source>
        <dbReference type="Pfam" id="PF03807"/>
    </source>
</evidence>
<organism evidence="3 4">
    <name type="scientific">Streptomyces longisporus</name>
    <dbReference type="NCBI Taxonomy" id="1948"/>
    <lineage>
        <taxon>Bacteria</taxon>
        <taxon>Bacillati</taxon>
        <taxon>Actinomycetota</taxon>
        <taxon>Actinomycetes</taxon>
        <taxon>Kitasatosporales</taxon>
        <taxon>Streptomycetaceae</taxon>
        <taxon>Streptomyces</taxon>
    </lineage>
</organism>
<gene>
    <name evidence="3" type="ORF">GCM10010276_64110</name>
</gene>
<dbReference type="Gene3D" id="3.40.50.720">
    <property type="entry name" value="NAD(P)-binding Rossmann-like Domain"/>
    <property type="match status" value="1"/>
</dbReference>
<dbReference type="InterPro" id="IPR051267">
    <property type="entry name" value="STEAP_metalloreductase"/>
</dbReference>
<dbReference type="EMBL" id="BAAASG010000015">
    <property type="protein sequence ID" value="GAA2509343.1"/>
    <property type="molecule type" value="Genomic_DNA"/>
</dbReference>
<dbReference type="Proteomes" id="UP001501777">
    <property type="component" value="Unassembled WGS sequence"/>
</dbReference>
<keyword evidence="4" id="KW-1185">Reference proteome</keyword>
<protein>
    <submittedName>
        <fullName evidence="3">NAD(P)-binding domain-containing protein</fullName>
    </submittedName>
</protein>
<evidence type="ECO:0000256" key="1">
    <source>
        <dbReference type="ARBA" id="ARBA00023002"/>
    </source>
</evidence>
<dbReference type="PANTHER" id="PTHR14239">
    <property type="entry name" value="DUDULIN-RELATED"/>
    <property type="match status" value="1"/>
</dbReference>
<keyword evidence="1" id="KW-0560">Oxidoreductase</keyword>
<evidence type="ECO:0000313" key="4">
    <source>
        <dbReference type="Proteomes" id="UP001501777"/>
    </source>
</evidence>
<dbReference type="Pfam" id="PF03807">
    <property type="entry name" value="F420_oxidored"/>
    <property type="match status" value="1"/>
</dbReference>
<dbReference type="PANTHER" id="PTHR14239:SF10">
    <property type="entry name" value="REDUCTASE"/>
    <property type="match status" value="1"/>
</dbReference>